<name>A0A6S6M4V8_9BACT</name>
<protein>
    <recommendedName>
        <fullName evidence="4">YtxH domain-containing protein</fullName>
    </recommendedName>
</protein>
<dbReference type="Pfam" id="PF12732">
    <property type="entry name" value="YtxH"/>
    <property type="match status" value="1"/>
</dbReference>
<sequence>MQDKQNNVMVGALMLLAGGIIGAGIALLYAPQSGQKTRKEMGRYAKRARRKGEEALEAVEDFTEQVAEMAEAVGERASEILDRGKDMAYDAKKGVLKALEDGEARLVKQRSRLAKLLG</sequence>
<dbReference type="KEGG" id="gbn:GEOBRER4_17060"/>
<evidence type="ECO:0000313" key="3">
    <source>
        <dbReference type="Proteomes" id="UP000515472"/>
    </source>
</evidence>
<reference evidence="2 3" key="1">
    <citation type="submission" date="2020-06" db="EMBL/GenBank/DDBJ databases">
        <title>Interaction of electrochemicaly active bacteria, Geobacter bremensis R4 on different carbon anode.</title>
        <authorList>
            <person name="Meng L."/>
            <person name="Yoshida N."/>
        </authorList>
    </citation>
    <scope>NUCLEOTIDE SEQUENCE [LARGE SCALE GENOMIC DNA]</scope>
    <source>
        <strain evidence="2 3">R4</strain>
    </source>
</reference>
<feature type="transmembrane region" description="Helical" evidence="1">
    <location>
        <begin position="12"/>
        <end position="30"/>
    </location>
</feature>
<dbReference type="AlphaFoldDB" id="A0A6S6M4V8"/>
<keyword evidence="3" id="KW-1185">Reference proteome</keyword>
<accession>A0A6S6M4V8</accession>
<dbReference type="Proteomes" id="UP000515472">
    <property type="component" value="Chromosome"/>
</dbReference>
<evidence type="ECO:0000256" key="1">
    <source>
        <dbReference type="SAM" id="Phobius"/>
    </source>
</evidence>
<keyword evidence="1" id="KW-1133">Transmembrane helix</keyword>
<evidence type="ECO:0000313" key="2">
    <source>
        <dbReference type="EMBL" id="BCG46956.1"/>
    </source>
</evidence>
<proteinExistence type="predicted"/>
<keyword evidence="1" id="KW-0812">Transmembrane</keyword>
<gene>
    <name evidence="2" type="ORF">GEOBRER4_n1775</name>
</gene>
<dbReference type="EMBL" id="AP023213">
    <property type="protein sequence ID" value="BCG46956.1"/>
    <property type="molecule type" value="Genomic_DNA"/>
</dbReference>
<dbReference type="InterPro" id="IPR052928">
    <property type="entry name" value="Desiccation-related_membrane"/>
</dbReference>
<dbReference type="InterPro" id="IPR024623">
    <property type="entry name" value="YtxH"/>
</dbReference>
<organism evidence="2 3">
    <name type="scientific">Citrifermentans bremense</name>
    <dbReference type="NCBI Taxonomy" id="60035"/>
    <lineage>
        <taxon>Bacteria</taxon>
        <taxon>Pseudomonadati</taxon>
        <taxon>Thermodesulfobacteriota</taxon>
        <taxon>Desulfuromonadia</taxon>
        <taxon>Geobacterales</taxon>
        <taxon>Geobacteraceae</taxon>
        <taxon>Citrifermentans</taxon>
    </lineage>
</organism>
<evidence type="ECO:0008006" key="4">
    <source>
        <dbReference type="Google" id="ProtNLM"/>
    </source>
</evidence>
<keyword evidence="1" id="KW-0472">Membrane</keyword>
<dbReference type="PANTHER" id="PTHR35792">
    <property type="entry name" value="GENERAL STRESS PROTEIN"/>
    <property type="match status" value="1"/>
</dbReference>
<dbReference type="RefSeq" id="WP_085812962.1">
    <property type="nucleotide sequence ID" value="NZ_AP023213.1"/>
</dbReference>
<dbReference type="PANTHER" id="PTHR35792:SF2">
    <property type="entry name" value="GENERAL STRESS PROTEIN"/>
    <property type="match status" value="1"/>
</dbReference>